<dbReference type="OrthoDB" id="1667587at2759"/>
<feature type="compositionally biased region" description="Basic and acidic residues" evidence="5">
    <location>
        <begin position="1291"/>
        <end position="1304"/>
    </location>
</feature>
<evidence type="ECO:0000256" key="3">
    <source>
        <dbReference type="ARBA" id="ARBA00025740"/>
    </source>
</evidence>
<dbReference type="OMA" id="LYDHENT"/>
<feature type="compositionally biased region" description="Basic and acidic residues" evidence="5">
    <location>
        <begin position="1311"/>
        <end position="1321"/>
    </location>
</feature>
<dbReference type="EMBL" id="CAJNNV010028102">
    <property type="protein sequence ID" value="CAE8623019.1"/>
    <property type="molecule type" value="Genomic_DNA"/>
</dbReference>
<feature type="compositionally biased region" description="Basic and acidic residues" evidence="5">
    <location>
        <begin position="1617"/>
        <end position="1632"/>
    </location>
</feature>
<accession>A0A813GDD7</accession>
<feature type="coiled-coil region" evidence="4">
    <location>
        <begin position="393"/>
        <end position="427"/>
    </location>
</feature>
<dbReference type="InterPro" id="IPR048720">
    <property type="entry name" value="PROPPIN"/>
</dbReference>
<feature type="compositionally biased region" description="Acidic residues" evidence="5">
    <location>
        <begin position="1549"/>
        <end position="1599"/>
    </location>
</feature>
<protein>
    <recommendedName>
        <fullName evidence="8">Leucine-rich repeat and WD repeat-containing protein 1</fullName>
    </recommendedName>
</protein>
<feature type="compositionally biased region" description="Basic and acidic residues" evidence="5">
    <location>
        <begin position="1022"/>
        <end position="1033"/>
    </location>
</feature>
<feature type="region of interest" description="Disordered" evidence="5">
    <location>
        <begin position="1274"/>
        <end position="1644"/>
    </location>
</feature>
<evidence type="ECO:0008006" key="8">
    <source>
        <dbReference type="Google" id="ProtNLM"/>
    </source>
</evidence>
<feature type="compositionally biased region" description="Basic and acidic residues" evidence="5">
    <location>
        <begin position="1078"/>
        <end position="1089"/>
    </location>
</feature>
<dbReference type="InterPro" id="IPR032675">
    <property type="entry name" value="LRR_dom_sf"/>
</dbReference>
<feature type="compositionally biased region" description="Acidic residues" evidence="5">
    <location>
        <begin position="1482"/>
        <end position="1541"/>
    </location>
</feature>
<feature type="compositionally biased region" description="Basic and acidic residues" evidence="5">
    <location>
        <begin position="1204"/>
        <end position="1215"/>
    </location>
</feature>
<feature type="compositionally biased region" description="Basic and acidic residues" evidence="5">
    <location>
        <begin position="1414"/>
        <end position="1427"/>
    </location>
</feature>
<dbReference type="InterPro" id="IPR015943">
    <property type="entry name" value="WD40/YVTN_repeat-like_dom_sf"/>
</dbReference>
<dbReference type="Pfam" id="PF13516">
    <property type="entry name" value="LRR_6"/>
    <property type="match status" value="3"/>
</dbReference>
<feature type="compositionally biased region" description="Acidic residues" evidence="5">
    <location>
        <begin position="987"/>
        <end position="997"/>
    </location>
</feature>
<dbReference type="GO" id="GO:0005737">
    <property type="term" value="C:cytoplasm"/>
    <property type="evidence" value="ECO:0007669"/>
    <property type="project" value="UniProtKB-ARBA"/>
</dbReference>
<dbReference type="Proteomes" id="UP000654075">
    <property type="component" value="Unassembled WGS sequence"/>
</dbReference>
<dbReference type="SUPFAM" id="SSF50978">
    <property type="entry name" value="WD40 repeat-like"/>
    <property type="match status" value="1"/>
</dbReference>
<dbReference type="InterPro" id="IPR001680">
    <property type="entry name" value="WD40_rpt"/>
</dbReference>
<dbReference type="SUPFAM" id="SSF52047">
    <property type="entry name" value="RNI-like"/>
    <property type="match status" value="1"/>
</dbReference>
<comment type="caution">
    <text evidence="6">The sequence shown here is derived from an EMBL/GenBank/DDBJ whole genome shotgun (WGS) entry which is preliminary data.</text>
</comment>
<sequence length="1700" mass="187945">LDIAGNDLGSKGVASIAEALRGSSLEELNLSDNHVGDEGLAALGTALGALPQSVESKYGTSVWGGSPEGIKASLKYPESVVGLRRAVLELSLKDLKSMSQKPLPDIFVRLKETTTQFGYLVKSADLYLPCLKVLQLSNTGASVAGISRIEDALQVNNVLQRLTLDSNDHRDPDIGVSSIMVSMVSNWTLRYLSLAHCNIGTPGMINLSKALATNEAVKFVNLCGNKICQDAAAAIGAMLAGGGGKAMRTLNLASCHMDDAAGIALASGLATNSTLNVLILRDNCLHEVAGLALSEALQRNGGLIELNLEMNSIDLRFLTQIKHLLERNNKFHHRAMPEVYSARIDQLKECEKEVDNLQSTLERNLRRKRRAMLMQAAKLQELKDWKANESVRLKVNEDRIEELYLSAREVEEDIVGVEAKLSAIRAEGDYEEILYLGFNQELSVGKHASIPVGFDIFSCETAAVLHREDCGMVRLVEMLFRTSLVALVGSSRDEDATTMPGRQLTMWNTKSRSGICQLQFPGEICGVKMNHRRAIVLLRQKVHIFDLKTMRGLHVIDRSDLAPGLDPALAALCCDPERGLLAAPLVAGTQGAGPEARAGLVGVVDTYTLQPLGAVLAHRSPVRALCLNSTGQLLATASARGTVVRLWAVPSLQLLCSFRRGANECNLHSLSFAADSVHLLASTSIGTLHVFRNPKEALEMLRAPMAHKPALVARQVMRDAGSNEFEGDDELSEWNIVDHERPGRGGSFDQALDGVGLDSHVRKVKSIMMQLLQPCRDYLDGPGAVAWVHLGPEECNLGSPTLGPARAPSMMSEFEGPLSFVAVLLPHLTAGSDSGCLVVASRRGLLSIYDWRRGEGLLASRQPLSSASCVPPLPAPMPLPTRQSLRPPPTGVAALRTPPIRPMPSPLLIQGGFRNPETPPAVSSRTRLASEEAGASAEVKDGPRLLSFGPSPERTPSSEVSTLGKRSKRNKREEGRRTFQASPPLEENIEEEAEEAALEASAEQSPDVPKLSLSEIDSVTFEDAKAEASEETSHVVQEQEEPADEEEFLDPEEEAEAEEEAPLEAEEEVTLEAEVDKEEATQSDQRDAEPLAPTPAVEQKEKREPLNAISQVLQEAMKSRNAKYAGKLAAKKERSPKKALDQPEDDDAQKQRKGKKGRNAVEEKEDDEDDAQKRRKGKKGRNAVEDKEDEEDAQKKQKGKKGRNSVEEENHDLPKTPKGKKRGNSLEPSDRKPLKEACDSVASNICIEEVQAISIEVEEDRHVDSKADVQIQFYNEDRADAEEEKVDDAEAEVKQEQAEVKEEENKEEQEEPKVEEQKVEEKEDEEQEKDEVAQKKPKGKKGRNAVDEKEKEDEDGAQKRRKGKKDRYDFEEKDKEDDDAQKQRKGKKGRNAVEEKEDDEDDAQKRRKGKKGRNAVEEKEKEEDAQKKQKGKKGRNSDEEENHELPKSPKGKRRGNSLEPSDRKPLKASNICFEAVRKVSIEDEDQKVDEEEAEVKEEEAEKEEKEEEEEEEQQVEENNEGEGQEEETEEDEQQDDDNLAEEENRQEEKEEVEEEESKEEVNEDEEEHEEASENAEDQNVEKEEEREEEEERQEEESAEVECKKEDAEEEEEQSEQAPKEAARQEGLQKTEQEPSEAPLGARDAKQAKRLAKQAANSIGCYIKTTIACLWFLVDEKENVVAVVVVVVVVVVVGGSRPPKG</sequence>
<dbReference type="SMART" id="SM00320">
    <property type="entry name" value="WD40"/>
    <property type="match status" value="2"/>
</dbReference>
<keyword evidence="1" id="KW-0853">WD repeat</keyword>
<evidence type="ECO:0000256" key="5">
    <source>
        <dbReference type="SAM" id="MobiDB-lite"/>
    </source>
</evidence>
<proteinExistence type="inferred from homology"/>
<dbReference type="InterPro" id="IPR001611">
    <property type="entry name" value="Leu-rich_rpt"/>
</dbReference>
<evidence type="ECO:0000256" key="2">
    <source>
        <dbReference type="ARBA" id="ARBA00022737"/>
    </source>
</evidence>
<evidence type="ECO:0000256" key="1">
    <source>
        <dbReference type="ARBA" id="ARBA00022574"/>
    </source>
</evidence>
<reference evidence="6" key="1">
    <citation type="submission" date="2021-02" db="EMBL/GenBank/DDBJ databases">
        <authorList>
            <person name="Dougan E. K."/>
            <person name="Rhodes N."/>
            <person name="Thang M."/>
            <person name="Chan C."/>
        </authorList>
    </citation>
    <scope>NUCLEOTIDE SEQUENCE</scope>
</reference>
<feature type="compositionally biased region" description="Acidic residues" evidence="5">
    <location>
        <begin position="1279"/>
        <end position="1290"/>
    </location>
</feature>
<organism evidence="6 7">
    <name type="scientific">Polarella glacialis</name>
    <name type="common">Dinoflagellate</name>
    <dbReference type="NCBI Taxonomy" id="89957"/>
    <lineage>
        <taxon>Eukaryota</taxon>
        <taxon>Sar</taxon>
        <taxon>Alveolata</taxon>
        <taxon>Dinophyceae</taxon>
        <taxon>Suessiales</taxon>
        <taxon>Suessiaceae</taxon>
        <taxon>Polarella</taxon>
    </lineage>
</organism>
<feature type="compositionally biased region" description="Acidic residues" evidence="5">
    <location>
        <begin position="1038"/>
        <end position="1077"/>
    </location>
</feature>
<dbReference type="PANTHER" id="PTHR11227">
    <property type="entry name" value="WD-REPEAT PROTEIN INTERACTING WITH PHOSPHOINOSIDES WIPI -RELATED"/>
    <property type="match status" value="1"/>
</dbReference>
<evidence type="ECO:0000313" key="6">
    <source>
        <dbReference type="EMBL" id="CAE8623019.1"/>
    </source>
</evidence>
<keyword evidence="4" id="KW-0175">Coiled coil</keyword>
<evidence type="ECO:0000313" key="7">
    <source>
        <dbReference type="Proteomes" id="UP000654075"/>
    </source>
</evidence>
<dbReference type="InterPro" id="IPR036322">
    <property type="entry name" value="WD40_repeat_dom_sf"/>
</dbReference>
<comment type="similarity">
    <text evidence="3">Belongs to the WD repeat PROPPIN family.</text>
</comment>
<dbReference type="Gene3D" id="2.130.10.10">
    <property type="entry name" value="YVTN repeat-like/Quinoprotein amine dehydrogenase"/>
    <property type="match status" value="1"/>
</dbReference>
<feature type="compositionally biased region" description="Basic and acidic residues" evidence="5">
    <location>
        <begin position="1130"/>
        <end position="1141"/>
    </location>
</feature>
<dbReference type="SMART" id="SM00368">
    <property type="entry name" value="LRR_RI"/>
    <property type="match status" value="7"/>
</dbReference>
<name>A0A813GDD7_POLGL</name>
<keyword evidence="2" id="KW-0677">Repeat</keyword>
<feature type="region of interest" description="Disordered" evidence="5">
    <location>
        <begin position="879"/>
        <end position="1237"/>
    </location>
</feature>
<keyword evidence="7" id="KW-1185">Reference proteome</keyword>
<evidence type="ECO:0000256" key="4">
    <source>
        <dbReference type="SAM" id="Coils"/>
    </source>
</evidence>
<gene>
    <name evidence="6" type="ORF">PGLA1383_LOCUS40347</name>
</gene>
<dbReference type="Gene3D" id="3.80.10.10">
    <property type="entry name" value="Ribonuclease Inhibitor"/>
    <property type="match status" value="3"/>
</dbReference>
<feature type="compositionally biased region" description="Basic and acidic residues" evidence="5">
    <location>
        <begin position="1228"/>
        <end position="1237"/>
    </location>
</feature>
<feature type="non-terminal residue" evidence="6">
    <location>
        <position position="1"/>
    </location>
</feature>
<dbReference type="Pfam" id="PF21032">
    <property type="entry name" value="PROPPIN"/>
    <property type="match status" value="1"/>
</dbReference>